<dbReference type="EMBL" id="BAAAZX010000002">
    <property type="protein sequence ID" value="GAA3979087.1"/>
    <property type="molecule type" value="Genomic_DNA"/>
</dbReference>
<keyword evidence="3" id="KW-1185">Reference proteome</keyword>
<reference evidence="3" key="1">
    <citation type="journal article" date="2019" name="Int. J. Syst. Evol. Microbiol.">
        <title>The Global Catalogue of Microorganisms (GCM) 10K type strain sequencing project: providing services to taxonomists for standard genome sequencing and annotation.</title>
        <authorList>
            <consortium name="The Broad Institute Genomics Platform"/>
            <consortium name="The Broad Institute Genome Sequencing Center for Infectious Disease"/>
            <person name="Wu L."/>
            <person name="Ma J."/>
        </authorList>
    </citation>
    <scope>NUCLEOTIDE SEQUENCE [LARGE SCALE GENOMIC DNA]</scope>
    <source>
        <strain evidence="3">JCM 16924</strain>
    </source>
</reference>
<name>A0ABP7QAV2_9ACTN</name>
<comment type="caution">
    <text evidence="2">The sequence shown here is derived from an EMBL/GenBank/DDBJ whole genome shotgun (WGS) entry which is preliminary data.</text>
</comment>
<evidence type="ECO:0000313" key="2">
    <source>
        <dbReference type="EMBL" id="GAA3979087.1"/>
    </source>
</evidence>
<dbReference type="Proteomes" id="UP001500456">
    <property type="component" value="Unassembled WGS sequence"/>
</dbReference>
<sequence length="272" mass="28385">MGLAGPALADLAGVWRRSLLVDGDGGRDTTSAVTWVQGPAGYADLRQPAGLSRPSGTRGLGDLSFGQLLGLAGQEAFAGRLRHADGAFHWGRTVDHRPPAPLPDAGRLEWRGPVLVEEGLYAPYVEHWHPVEDAGGLCAAAELVDPHSGRAGLLVRAGSWFGYARDRSEPLPAHASLTELVAGAADAVRARELLDCEVSLGRITGGHWTIERSTLPHREGRTLAPALTGGDDGFSVSDTGPDGTATPRRWEIAAAEGPLHLLATTRGSAAGG</sequence>
<protein>
    <submittedName>
        <fullName evidence="2">Uncharacterized protein</fullName>
    </submittedName>
</protein>
<feature type="region of interest" description="Disordered" evidence="1">
    <location>
        <begin position="217"/>
        <end position="246"/>
    </location>
</feature>
<organism evidence="2 3">
    <name type="scientific">Streptomyces plumbiresistens</name>
    <dbReference type="NCBI Taxonomy" id="511811"/>
    <lineage>
        <taxon>Bacteria</taxon>
        <taxon>Bacillati</taxon>
        <taxon>Actinomycetota</taxon>
        <taxon>Actinomycetes</taxon>
        <taxon>Kitasatosporales</taxon>
        <taxon>Streptomycetaceae</taxon>
        <taxon>Streptomyces</taxon>
    </lineage>
</organism>
<evidence type="ECO:0000256" key="1">
    <source>
        <dbReference type="SAM" id="MobiDB-lite"/>
    </source>
</evidence>
<accession>A0ABP7QAV2</accession>
<gene>
    <name evidence="2" type="ORF">GCM10022232_08810</name>
</gene>
<evidence type="ECO:0000313" key="3">
    <source>
        <dbReference type="Proteomes" id="UP001500456"/>
    </source>
</evidence>
<dbReference type="RefSeq" id="WP_345561183.1">
    <property type="nucleotide sequence ID" value="NZ_BAAAZX010000002.1"/>
</dbReference>
<proteinExistence type="predicted"/>